<proteinExistence type="predicted"/>
<dbReference type="Proteomes" id="UP000308600">
    <property type="component" value="Unassembled WGS sequence"/>
</dbReference>
<accession>A0ACD3A2I2</accession>
<evidence type="ECO:0000313" key="1">
    <source>
        <dbReference type="EMBL" id="TFK59509.1"/>
    </source>
</evidence>
<reference evidence="1 2" key="1">
    <citation type="journal article" date="2019" name="Nat. Ecol. Evol.">
        <title>Megaphylogeny resolves global patterns of mushroom evolution.</title>
        <authorList>
            <person name="Varga T."/>
            <person name="Krizsan K."/>
            <person name="Foldi C."/>
            <person name="Dima B."/>
            <person name="Sanchez-Garcia M."/>
            <person name="Sanchez-Ramirez S."/>
            <person name="Szollosi G.J."/>
            <person name="Szarkandi J.G."/>
            <person name="Papp V."/>
            <person name="Albert L."/>
            <person name="Andreopoulos W."/>
            <person name="Angelini C."/>
            <person name="Antonin V."/>
            <person name="Barry K.W."/>
            <person name="Bougher N.L."/>
            <person name="Buchanan P."/>
            <person name="Buyck B."/>
            <person name="Bense V."/>
            <person name="Catcheside P."/>
            <person name="Chovatia M."/>
            <person name="Cooper J."/>
            <person name="Damon W."/>
            <person name="Desjardin D."/>
            <person name="Finy P."/>
            <person name="Geml J."/>
            <person name="Haridas S."/>
            <person name="Hughes K."/>
            <person name="Justo A."/>
            <person name="Karasinski D."/>
            <person name="Kautmanova I."/>
            <person name="Kiss B."/>
            <person name="Kocsube S."/>
            <person name="Kotiranta H."/>
            <person name="LaButti K.M."/>
            <person name="Lechner B.E."/>
            <person name="Liimatainen K."/>
            <person name="Lipzen A."/>
            <person name="Lukacs Z."/>
            <person name="Mihaltcheva S."/>
            <person name="Morgado L.N."/>
            <person name="Niskanen T."/>
            <person name="Noordeloos M.E."/>
            <person name="Ohm R.A."/>
            <person name="Ortiz-Santana B."/>
            <person name="Ovrebo C."/>
            <person name="Racz N."/>
            <person name="Riley R."/>
            <person name="Savchenko A."/>
            <person name="Shiryaev A."/>
            <person name="Soop K."/>
            <person name="Spirin V."/>
            <person name="Szebenyi C."/>
            <person name="Tomsovsky M."/>
            <person name="Tulloss R.E."/>
            <person name="Uehling J."/>
            <person name="Grigoriev I.V."/>
            <person name="Vagvolgyi C."/>
            <person name="Papp T."/>
            <person name="Martin F.M."/>
            <person name="Miettinen O."/>
            <person name="Hibbett D.S."/>
            <person name="Nagy L.G."/>
        </authorList>
    </citation>
    <scope>NUCLEOTIDE SEQUENCE [LARGE SCALE GENOMIC DNA]</scope>
    <source>
        <strain evidence="1 2">NL-1719</strain>
    </source>
</reference>
<sequence>MSYQQSVSPLAARPNGRIIYEDSRDPDLPALYEVDMHIQVPMKQTAQRIFVLYQDLRKESIWKAFRKVANWAPPGDPADRIAHGFEALDPANDDVLYVRDMHGSGKEEHDVRSVWCINKTYYTPDELDELINIRRDLIGPEAKVKLYKPVKTSNGYEGGIAFERSDQAISIDENGRAYSVSFSYQIQKALLAPSVGNKRQTGAETDHTELNNRLIRVGARASVRGMQKANPHVQEALYNQAELTNLPRIGHDANNCQTSYQLNIAPGTAANSNENLTSSLGQFGGNHIDKQDSTTAPTAMTVLSQSSDDVEEEYFFIMDLGIAVKIKFGDTIFFSGLHFHVGGQPIFKTHISNPKPYYRMTFIKYPSFSTLDTPSAVAFAGLPPSGDVLNLSAEMRDPRLDPLTRQYLNPAWCNEPVQRPCTQATTVYDAGDFMSRRAYLQHFSRGINQFTAYLVSQAPKEYGLRWDKDTFIPSFSILDENRRRIQAEPWALGPGWPSTSIHISENNETEEPTKDPTPVPYDNQPRIDAIKGWADYIHTTSETIPISILCDQRDPATNKIVGANPQRRKGAIDKARNHTQHDEEVQLPGNKGKRRATDNGPGRNTKRTRTNKVYVEEMMTDVDVIRQSQTLIKSLDLNQLLQFEHILTVPHNQVLLGSKFGDEIQALALWDEITDINLIDVVKVTRELRRIHTSLSVGIPTQQLQEAYIQMINSTLWVWLRKFVQSPLPWIDKLHRDISIYLLNPSKEHIMDPNVYIPNITSSSLTIYTIPAQQRPSLDLVDGPAIEDKMQDVLSVWLDFPPRTEWECKSWFIEGILDYIGAEGLVIPSISWATNHLNDFVLERGRTVKLTRQNIQDWMETNLSHHPITRTTTLERQCLERMVQHLLEQFPDWTPLLTCTNTQFRDEFSITDMTTFIEIQEPLSIDPYQTITVPHTSARGHALKEFLLDVQYNDKKNMFRDLAPSRQHILEDPGPFSPAFLHTQAGFFSAMIHRGITHHTDFLLEHKTVFMSIQDWNSTVALKKGKPPKYFCDPCAYGQAAKDRKIENADVYWGFSDNTSLTGWLLNPRDEKIQFIDLYRLIRKAHIPAIGALTTYLLVVDYATAGLVVHPDPQQMGRILFEIKAGGIGGLRALGFPCRTVQETGDAFEFLMMKLTTVMTPERKERMGFNVFMVEHALCKLSRLGDKRAYLAARYDWLQGIRL</sequence>
<keyword evidence="2" id="KW-1185">Reference proteome</keyword>
<protein>
    <submittedName>
        <fullName evidence="1">Uncharacterized protein</fullName>
    </submittedName>
</protein>
<dbReference type="EMBL" id="ML208958">
    <property type="protein sequence ID" value="TFK59509.1"/>
    <property type="molecule type" value="Genomic_DNA"/>
</dbReference>
<gene>
    <name evidence="1" type="ORF">BDN72DRAFT_905779</name>
</gene>
<name>A0ACD3A2I2_9AGAR</name>
<evidence type="ECO:0000313" key="2">
    <source>
        <dbReference type="Proteomes" id="UP000308600"/>
    </source>
</evidence>
<organism evidence="1 2">
    <name type="scientific">Pluteus cervinus</name>
    <dbReference type="NCBI Taxonomy" id="181527"/>
    <lineage>
        <taxon>Eukaryota</taxon>
        <taxon>Fungi</taxon>
        <taxon>Dikarya</taxon>
        <taxon>Basidiomycota</taxon>
        <taxon>Agaricomycotina</taxon>
        <taxon>Agaricomycetes</taxon>
        <taxon>Agaricomycetidae</taxon>
        <taxon>Agaricales</taxon>
        <taxon>Pluteineae</taxon>
        <taxon>Pluteaceae</taxon>
        <taxon>Pluteus</taxon>
    </lineage>
</organism>